<keyword evidence="3" id="KW-1185">Reference proteome</keyword>
<proteinExistence type="predicted"/>
<dbReference type="AlphaFoldDB" id="A0A0D6JHA5"/>
<sequence length="165" mass="18246">MSYGSGPKEFTGRHMLIVMVCFFAAIIVANLTMAIAANRTWTGFVVANSYVASQQFNDKAAEGRAQAALGWTSRFSYNAGRIYYLLRNREGFPIDMQSVTVTFRRPATVTEDKTVVLTRDGASHQFAAEAAIADGVWIVEAHADVGKPAAYRYVRRIMIRNGVLQ</sequence>
<dbReference type="RefSeq" id="WP_046478983.1">
    <property type="nucleotide sequence ID" value="NZ_LN829118.1"/>
</dbReference>
<dbReference type="Pfam" id="PF05751">
    <property type="entry name" value="FixH"/>
    <property type="match status" value="1"/>
</dbReference>
<dbReference type="KEGG" id="fil:BN1229_v1_3134"/>
<dbReference type="InterPro" id="IPR008620">
    <property type="entry name" value="FixH"/>
</dbReference>
<keyword evidence="1" id="KW-0812">Transmembrane</keyword>
<evidence type="ECO:0000313" key="3">
    <source>
        <dbReference type="Proteomes" id="UP000033187"/>
    </source>
</evidence>
<organism evidence="2 3">
    <name type="scientific">Candidatus Filomicrobium marinum</name>
    <dbReference type="NCBI Taxonomy" id="1608628"/>
    <lineage>
        <taxon>Bacteria</taxon>
        <taxon>Pseudomonadati</taxon>
        <taxon>Pseudomonadota</taxon>
        <taxon>Alphaproteobacteria</taxon>
        <taxon>Hyphomicrobiales</taxon>
        <taxon>Hyphomicrobiaceae</taxon>
        <taxon>Filomicrobium</taxon>
    </lineage>
</organism>
<dbReference type="Proteomes" id="UP000033187">
    <property type="component" value="Chromosome 1"/>
</dbReference>
<dbReference type="PIRSF" id="PIRSF011386">
    <property type="entry name" value="FixH"/>
    <property type="match status" value="1"/>
</dbReference>
<dbReference type="OrthoDB" id="1495896at2"/>
<reference evidence="3" key="1">
    <citation type="submission" date="2015-02" db="EMBL/GenBank/DDBJ databases">
        <authorList>
            <person name="Chooi Y.-H."/>
        </authorList>
    </citation>
    <scope>NUCLEOTIDE SEQUENCE [LARGE SCALE GENOMIC DNA]</scope>
    <source>
        <strain evidence="3">strain Y</strain>
    </source>
</reference>
<dbReference type="InterPro" id="IPR018037">
    <property type="entry name" value="FixH_proteobacterial"/>
</dbReference>
<keyword evidence="1" id="KW-1133">Transmembrane helix</keyword>
<dbReference type="EMBL" id="LN829119">
    <property type="protein sequence ID" value="CPR20833.1"/>
    <property type="molecule type" value="Genomic_DNA"/>
</dbReference>
<evidence type="ECO:0000313" key="2">
    <source>
        <dbReference type="EMBL" id="CPR20833.1"/>
    </source>
</evidence>
<dbReference type="KEGG" id="fiy:BN1229_v1_2786"/>
<feature type="transmembrane region" description="Helical" evidence="1">
    <location>
        <begin position="15"/>
        <end position="37"/>
    </location>
</feature>
<keyword evidence="1" id="KW-0472">Membrane</keyword>
<gene>
    <name evidence="2" type="ORF">YBN1229_v1_2786</name>
</gene>
<name>A0A0D6JHA5_9HYPH</name>
<protein>
    <submittedName>
        <fullName evidence="2">FixH family protein</fullName>
    </submittedName>
</protein>
<evidence type="ECO:0000256" key="1">
    <source>
        <dbReference type="SAM" id="Phobius"/>
    </source>
</evidence>
<accession>A0A0D6JHA5</accession>